<evidence type="ECO:0000313" key="2">
    <source>
        <dbReference type="EMBL" id="OUS49626.1"/>
    </source>
</evidence>
<keyword evidence="1" id="KW-1133">Transmembrane helix</keyword>
<feature type="transmembrane region" description="Helical" evidence="1">
    <location>
        <begin position="12"/>
        <end position="31"/>
    </location>
</feature>
<dbReference type="Proteomes" id="UP000195557">
    <property type="component" value="Unassembled WGS sequence"/>
</dbReference>
<dbReference type="EMBL" id="KZ155771">
    <property type="protein sequence ID" value="OUS49626.1"/>
    <property type="molecule type" value="Genomic_DNA"/>
</dbReference>
<organism evidence="2">
    <name type="scientific">Ostreococcus tauri</name>
    <name type="common">Marine green alga</name>
    <dbReference type="NCBI Taxonomy" id="70448"/>
    <lineage>
        <taxon>Eukaryota</taxon>
        <taxon>Viridiplantae</taxon>
        <taxon>Chlorophyta</taxon>
        <taxon>Mamiellophyceae</taxon>
        <taxon>Mamiellales</taxon>
        <taxon>Bathycoccaceae</taxon>
        <taxon>Ostreococcus</taxon>
    </lineage>
</organism>
<dbReference type="AlphaFoldDB" id="A0A1Y5IJ82"/>
<keyword evidence="1" id="KW-0812">Transmembrane</keyword>
<keyword evidence="1" id="KW-0472">Membrane</keyword>
<accession>A0A1Y5IJ82</accession>
<feature type="non-terminal residue" evidence="2">
    <location>
        <position position="101"/>
    </location>
</feature>
<name>A0A1Y5IJ82_OSTTA</name>
<gene>
    <name evidence="2" type="ORF">BE221DRAFT_41252</name>
</gene>
<evidence type="ECO:0000256" key="1">
    <source>
        <dbReference type="SAM" id="Phobius"/>
    </source>
</evidence>
<protein>
    <submittedName>
        <fullName evidence="2">Uncharacterized protein</fullName>
    </submittedName>
</protein>
<reference evidence="2" key="1">
    <citation type="submission" date="2017-04" db="EMBL/GenBank/DDBJ databases">
        <title>Population genomics of picophytoplankton unveils novel chromosome hypervariability.</title>
        <authorList>
            <consortium name="DOE Joint Genome Institute"/>
            <person name="Blanc-Mathieu R."/>
            <person name="Krasovec M."/>
            <person name="Hebrard M."/>
            <person name="Yau S."/>
            <person name="Desgranges E."/>
            <person name="Martin J."/>
            <person name="Schackwitz W."/>
            <person name="Kuo A."/>
            <person name="Salin G."/>
            <person name="Donnadieu C."/>
            <person name="Desdevises Y."/>
            <person name="Sanchez-Ferandin S."/>
            <person name="Moreau H."/>
            <person name="Rivals E."/>
            <person name="Grigoriev I.V."/>
            <person name="Grimsley N."/>
            <person name="Eyre-Walker A."/>
            <person name="Piganeau G."/>
        </authorList>
    </citation>
    <scope>NUCLEOTIDE SEQUENCE [LARGE SCALE GENOMIC DNA]</scope>
    <source>
        <strain evidence="2">RCC 1115</strain>
    </source>
</reference>
<sequence>MAATVDARASTARALGAIGLCALVASVVTYTRRLTGPFKASAAVTWLTLGPSAVLIGMDDARVERAVVRAERARGGETRVREVRQGSVDAVRAILGTKGGD</sequence>
<proteinExistence type="predicted"/>